<sequence>MSQPISDVMDATATSSPSPPSRGQIIISITEQKKEMDGMALSASTSLSPPPSASSSSTTFSSAGVAAAAADESKEERTRQWHNRIGKKYRQKLNDKFESLQAVLLRHLKVEDLQQELYGSCSGSEDEDEDDNSVVLEDNKVKEEEESDEEEIDDLAVVMPAKRRTTRTGSMNSEKKRNLHSHRGHDHGRRTQTGTINKAKVLAMARKKIVAIQAENERLRRKKEALLRELVED</sequence>
<dbReference type="AlphaFoldDB" id="A0AAE0M334"/>
<dbReference type="InterPro" id="IPR036638">
    <property type="entry name" value="HLH_DNA-bd_sf"/>
</dbReference>
<keyword evidence="1" id="KW-0175">Coiled coil</keyword>
<comment type="caution">
    <text evidence="3">The sequence shown here is derived from an EMBL/GenBank/DDBJ whole genome shotgun (WGS) entry which is preliminary data.</text>
</comment>
<dbReference type="Gene3D" id="4.10.280.10">
    <property type="entry name" value="Helix-loop-helix DNA-binding domain"/>
    <property type="match status" value="1"/>
</dbReference>
<feature type="region of interest" description="Disordered" evidence="2">
    <location>
        <begin position="119"/>
        <end position="197"/>
    </location>
</feature>
<dbReference type="Proteomes" id="UP001283341">
    <property type="component" value="Unassembled WGS sequence"/>
</dbReference>
<evidence type="ECO:0000313" key="4">
    <source>
        <dbReference type="Proteomes" id="UP001283341"/>
    </source>
</evidence>
<feature type="region of interest" description="Disordered" evidence="2">
    <location>
        <begin position="1"/>
        <end position="80"/>
    </location>
</feature>
<reference evidence="3" key="1">
    <citation type="journal article" date="2023" name="Mol. Phylogenet. Evol.">
        <title>Genome-scale phylogeny and comparative genomics of the fungal order Sordariales.</title>
        <authorList>
            <person name="Hensen N."/>
            <person name="Bonometti L."/>
            <person name="Westerberg I."/>
            <person name="Brannstrom I.O."/>
            <person name="Guillou S."/>
            <person name="Cros-Aarteil S."/>
            <person name="Calhoun S."/>
            <person name="Haridas S."/>
            <person name="Kuo A."/>
            <person name="Mondo S."/>
            <person name="Pangilinan J."/>
            <person name="Riley R."/>
            <person name="LaButti K."/>
            <person name="Andreopoulos B."/>
            <person name="Lipzen A."/>
            <person name="Chen C."/>
            <person name="Yan M."/>
            <person name="Daum C."/>
            <person name="Ng V."/>
            <person name="Clum A."/>
            <person name="Steindorff A."/>
            <person name="Ohm R.A."/>
            <person name="Martin F."/>
            <person name="Silar P."/>
            <person name="Natvig D.O."/>
            <person name="Lalanne C."/>
            <person name="Gautier V."/>
            <person name="Ament-Velasquez S.L."/>
            <person name="Kruys A."/>
            <person name="Hutchinson M.I."/>
            <person name="Powell A.J."/>
            <person name="Barry K."/>
            <person name="Miller A.N."/>
            <person name="Grigoriev I.V."/>
            <person name="Debuchy R."/>
            <person name="Gladieux P."/>
            <person name="Hiltunen Thoren M."/>
            <person name="Johannesson H."/>
        </authorList>
    </citation>
    <scope>NUCLEOTIDE SEQUENCE</scope>
    <source>
        <strain evidence="3">CBS 118394</strain>
    </source>
</reference>
<dbReference type="GO" id="GO:0046983">
    <property type="term" value="F:protein dimerization activity"/>
    <property type="evidence" value="ECO:0007669"/>
    <property type="project" value="InterPro"/>
</dbReference>
<feature type="coiled-coil region" evidence="1">
    <location>
        <begin position="202"/>
        <end position="229"/>
    </location>
</feature>
<feature type="compositionally biased region" description="Basic residues" evidence="2">
    <location>
        <begin position="177"/>
        <end position="190"/>
    </location>
</feature>
<gene>
    <name evidence="3" type="ORF">B0H66DRAFT_535206</name>
</gene>
<protein>
    <submittedName>
        <fullName evidence="3">Uncharacterized protein</fullName>
    </submittedName>
</protein>
<keyword evidence="4" id="KW-1185">Reference proteome</keyword>
<evidence type="ECO:0000256" key="1">
    <source>
        <dbReference type="SAM" id="Coils"/>
    </source>
</evidence>
<accession>A0AAE0M334</accession>
<organism evidence="3 4">
    <name type="scientific">Apodospora peruviana</name>
    <dbReference type="NCBI Taxonomy" id="516989"/>
    <lineage>
        <taxon>Eukaryota</taxon>
        <taxon>Fungi</taxon>
        <taxon>Dikarya</taxon>
        <taxon>Ascomycota</taxon>
        <taxon>Pezizomycotina</taxon>
        <taxon>Sordariomycetes</taxon>
        <taxon>Sordariomycetidae</taxon>
        <taxon>Sordariales</taxon>
        <taxon>Lasiosphaeriaceae</taxon>
        <taxon>Apodospora</taxon>
    </lineage>
</organism>
<dbReference type="EMBL" id="JAUEDM010000005">
    <property type="protein sequence ID" value="KAK3316968.1"/>
    <property type="molecule type" value="Genomic_DNA"/>
</dbReference>
<evidence type="ECO:0000256" key="2">
    <source>
        <dbReference type="SAM" id="MobiDB-lite"/>
    </source>
</evidence>
<feature type="compositionally biased region" description="Low complexity" evidence="2">
    <location>
        <begin position="40"/>
        <end position="70"/>
    </location>
</feature>
<name>A0AAE0M334_9PEZI</name>
<evidence type="ECO:0000313" key="3">
    <source>
        <dbReference type="EMBL" id="KAK3316968.1"/>
    </source>
</evidence>
<proteinExistence type="predicted"/>
<reference evidence="3" key="2">
    <citation type="submission" date="2023-06" db="EMBL/GenBank/DDBJ databases">
        <authorList>
            <consortium name="Lawrence Berkeley National Laboratory"/>
            <person name="Haridas S."/>
            <person name="Hensen N."/>
            <person name="Bonometti L."/>
            <person name="Westerberg I."/>
            <person name="Brannstrom I.O."/>
            <person name="Guillou S."/>
            <person name="Cros-Aarteil S."/>
            <person name="Calhoun S."/>
            <person name="Kuo A."/>
            <person name="Mondo S."/>
            <person name="Pangilinan J."/>
            <person name="Riley R."/>
            <person name="Labutti K."/>
            <person name="Andreopoulos B."/>
            <person name="Lipzen A."/>
            <person name="Chen C."/>
            <person name="Yanf M."/>
            <person name="Daum C."/>
            <person name="Ng V."/>
            <person name="Clum A."/>
            <person name="Steindorff A."/>
            <person name="Ohm R."/>
            <person name="Martin F."/>
            <person name="Silar P."/>
            <person name="Natvig D."/>
            <person name="Lalanne C."/>
            <person name="Gautier V."/>
            <person name="Ament-Velasquez S.L."/>
            <person name="Kruys A."/>
            <person name="Hutchinson M.I."/>
            <person name="Powell A.J."/>
            <person name="Barry K."/>
            <person name="Miller A.N."/>
            <person name="Grigoriev I.V."/>
            <person name="Debuchy R."/>
            <person name="Gladieux P."/>
            <person name="Thoren M.H."/>
            <person name="Johannesson H."/>
        </authorList>
    </citation>
    <scope>NUCLEOTIDE SEQUENCE</scope>
    <source>
        <strain evidence="3">CBS 118394</strain>
    </source>
</reference>
<feature type="compositionally biased region" description="Acidic residues" evidence="2">
    <location>
        <begin position="144"/>
        <end position="154"/>
    </location>
</feature>
<dbReference type="SUPFAM" id="SSF47459">
    <property type="entry name" value="HLH, helix-loop-helix DNA-binding domain"/>
    <property type="match status" value="1"/>
</dbReference>